<keyword evidence="1" id="KW-1185">Reference proteome</keyword>
<reference evidence="2" key="1">
    <citation type="submission" date="2025-08" db="UniProtKB">
        <authorList>
            <consortium name="RefSeq"/>
        </authorList>
    </citation>
    <scope>IDENTIFICATION</scope>
    <source>
        <tissue evidence="2">Whole sample</tissue>
    </source>
</reference>
<dbReference type="GeneID" id="111101056"/>
<organism evidence="1 2">
    <name type="scientific">Crassostrea virginica</name>
    <name type="common">Eastern oyster</name>
    <dbReference type="NCBI Taxonomy" id="6565"/>
    <lineage>
        <taxon>Eukaryota</taxon>
        <taxon>Metazoa</taxon>
        <taxon>Spiralia</taxon>
        <taxon>Lophotrochozoa</taxon>
        <taxon>Mollusca</taxon>
        <taxon>Bivalvia</taxon>
        <taxon>Autobranchia</taxon>
        <taxon>Pteriomorphia</taxon>
        <taxon>Ostreida</taxon>
        <taxon>Ostreoidea</taxon>
        <taxon>Ostreidae</taxon>
        <taxon>Crassostrea</taxon>
    </lineage>
</organism>
<evidence type="ECO:0000313" key="1">
    <source>
        <dbReference type="Proteomes" id="UP000694844"/>
    </source>
</evidence>
<protein>
    <submittedName>
        <fullName evidence="2">Uncharacterized protein LOC111101056 isoform X1</fullName>
    </submittedName>
</protein>
<name>A0A8B8AGC0_CRAVI</name>
<accession>A0A8B8AGC0</accession>
<evidence type="ECO:0000313" key="2">
    <source>
        <dbReference type="RefSeq" id="XP_022289029.1"/>
    </source>
</evidence>
<dbReference type="KEGG" id="cvn:111101056"/>
<dbReference type="Proteomes" id="UP000694844">
    <property type="component" value="Chromosome 6"/>
</dbReference>
<dbReference type="RefSeq" id="XP_022289029.1">
    <property type="nucleotide sequence ID" value="XM_022433321.1"/>
</dbReference>
<proteinExistence type="predicted"/>
<sequence length="351" mass="41502">MRMCKFRHFRKQTKMLSLSRSQTFRNPDEDFVLHGQKSSYCEKSDYISNSQLTNTSQRLCQHLKFDPEKYEDRRNLGSLANNLDRVSQELSNTFTRSVTFNEGTLGRPSMEQIIRIDHLYDREFPEAKLSRFTPSMSKSEKSRLCRPDDYTMIERRDYPLATYESLAKKYYPVTFSAVLEEDKLKDQLSRSQCMTAPSSGRKHAYTRAKSALQRLRQSAVDEKYQKYTRNSSNFHVKERGNEEKMYSLSSEAPTIAASAMGLLTTPYDDNIATLRRDRLRLEEERLLELKKLEEIERLRPPREKWYESTGTDFHYECHKNTELEKTEQKWKDTTRKMERNESLMKSLAEIC</sequence>
<gene>
    <name evidence="2" type="primary">LOC111101056</name>
</gene>
<dbReference type="OrthoDB" id="2101380at2759"/>
<dbReference type="AlphaFoldDB" id="A0A8B8AGC0"/>